<dbReference type="InterPro" id="IPR008964">
    <property type="entry name" value="Invasin/intimin_cell_adhesion"/>
</dbReference>
<accession>A0A2C6BVS2</accession>
<proteinExistence type="predicted"/>
<keyword evidence="3" id="KW-1185">Reference proteome</keyword>
<dbReference type="Gene3D" id="2.60.40.1080">
    <property type="match status" value="1"/>
</dbReference>
<dbReference type="SUPFAM" id="SSF56436">
    <property type="entry name" value="C-type lectin-like"/>
    <property type="match status" value="1"/>
</dbReference>
<dbReference type="InterPro" id="IPR016186">
    <property type="entry name" value="C-type_lectin-like/link_sf"/>
</dbReference>
<dbReference type="GO" id="GO:0009279">
    <property type="term" value="C:cell outer membrane"/>
    <property type="evidence" value="ECO:0007669"/>
    <property type="project" value="TreeGrafter"/>
</dbReference>
<comment type="caution">
    <text evidence="2">The sequence shown here is derived from an EMBL/GenBank/DDBJ whole genome shotgun (WGS) entry which is preliminary data.</text>
</comment>
<dbReference type="RefSeq" id="WP_029095895.1">
    <property type="nucleotide sequence ID" value="NZ_PDDX01000001.1"/>
</dbReference>
<dbReference type="AlphaFoldDB" id="A0A2C6BVS2"/>
<dbReference type="PANTHER" id="PTHR39576:SF1">
    <property type="entry name" value="INVASIN"/>
    <property type="match status" value="1"/>
</dbReference>
<evidence type="ECO:0000259" key="1">
    <source>
        <dbReference type="Pfam" id="PF21764"/>
    </source>
</evidence>
<evidence type="ECO:0000313" key="2">
    <source>
        <dbReference type="EMBL" id="PHI28250.1"/>
    </source>
</evidence>
<organism evidence="2 3">
    <name type="scientific">Budvicia aquatica</name>
    <dbReference type="NCBI Taxonomy" id="82979"/>
    <lineage>
        <taxon>Bacteria</taxon>
        <taxon>Pseudomonadati</taxon>
        <taxon>Pseudomonadota</taxon>
        <taxon>Gammaproteobacteria</taxon>
        <taxon>Enterobacterales</taxon>
        <taxon>Budviciaceae</taxon>
        <taxon>Budvicia</taxon>
    </lineage>
</organism>
<dbReference type="EMBL" id="PDDX01000001">
    <property type="protein sequence ID" value="PHI28250.1"/>
    <property type="molecule type" value="Genomic_DNA"/>
</dbReference>
<reference evidence="3" key="1">
    <citation type="submission" date="2017-09" db="EMBL/GenBank/DDBJ databases">
        <title>FDA dAtabase for Regulatory Grade micrObial Sequences (FDA-ARGOS): Supporting development and validation of Infectious Disease Dx tests.</title>
        <authorList>
            <person name="Minogue T."/>
            <person name="Wolcott M."/>
            <person name="Wasieloski L."/>
            <person name="Aguilar W."/>
            <person name="Moore D."/>
            <person name="Tallon L."/>
            <person name="Sadzewicz L."/>
            <person name="Ott S."/>
            <person name="Zhao X."/>
            <person name="Nagaraj S."/>
            <person name="Vavikolanu K."/>
            <person name="Aluvathingal J."/>
            <person name="Nadendla S."/>
            <person name="Sichtig H."/>
        </authorList>
    </citation>
    <scope>NUCLEOTIDE SEQUENCE [LARGE SCALE GENOMIC DNA]</scope>
    <source>
        <strain evidence="3">FDAARGOS_387</strain>
    </source>
</reference>
<dbReference type="InterPro" id="IPR051715">
    <property type="entry name" value="Intimin-Invasin_domain"/>
</dbReference>
<dbReference type="SUPFAM" id="SSF49373">
    <property type="entry name" value="Invasin/intimin cell-adhesion fragments"/>
    <property type="match status" value="1"/>
</dbReference>
<sequence>MNIMTNRPVLLALTFIAALFLVSFPTQAILSGPTGHIQGRAPTAAGGLLLSGPVGDIEDNATVSLLQTPSQFGISADTTELSLTDVDGDLSLSVVVDVPRGSLAWSLDSVPLTASQLNQPFQTDFAGKTLSVVLTVPVITTSVTGVPTSGTQPFTQTYRVNVPARPVVRVNGTSFAIDSAFPTTGFTGATFTLWMNGVDTQTNDRYIWASNQPWVSVLGGQVTLTATPTTATRTVTITATPTAGGPAVTYTFSLARWFMSNGLTKSDGSTSDAWCSTQGAQAPTRQGVTSDIGSGATRGTGSLWGEWGSMPNYGSQWSGDYYWTKDMALSGKRYSVGMTYGSLNLSLPSTLYYTLCVTAL</sequence>
<dbReference type="Gene3D" id="3.10.100.10">
    <property type="entry name" value="Mannose-Binding Protein A, subunit A"/>
    <property type="match status" value="1"/>
</dbReference>
<dbReference type="STRING" id="1111728.GCA_000427805_04036"/>
<evidence type="ECO:0000313" key="3">
    <source>
        <dbReference type="Proteomes" id="UP000224974"/>
    </source>
</evidence>
<dbReference type="InterPro" id="IPR048658">
    <property type="entry name" value="Invasin_D4"/>
</dbReference>
<dbReference type="InterPro" id="IPR016187">
    <property type="entry name" value="CTDL_fold"/>
</dbReference>
<feature type="domain" description="Invasin" evidence="1">
    <location>
        <begin position="168"/>
        <end position="240"/>
    </location>
</feature>
<protein>
    <recommendedName>
        <fullName evidence="1">Invasin domain-containing protein</fullName>
    </recommendedName>
</protein>
<name>A0A2C6BVS2_9GAMM</name>
<dbReference type="PANTHER" id="PTHR39576">
    <property type="entry name" value="ATTACHING AND EFFACING PROTEIN HOMOLOG-RELATED-RELATED"/>
    <property type="match status" value="1"/>
</dbReference>
<gene>
    <name evidence="2" type="ORF">CRN84_02325</name>
</gene>
<dbReference type="Proteomes" id="UP000224974">
    <property type="component" value="Unassembled WGS sequence"/>
</dbReference>
<dbReference type="Pfam" id="PF21764">
    <property type="entry name" value="Invasin_D4"/>
    <property type="match status" value="1"/>
</dbReference>